<dbReference type="SUPFAM" id="SSF48371">
    <property type="entry name" value="ARM repeat"/>
    <property type="match status" value="1"/>
</dbReference>
<evidence type="ECO:0000256" key="2">
    <source>
        <dbReference type="PROSITE-ProRule" id="PRU00259"/>
    </source>
</evidence>
<evidence type="ECO:0000313" key="4">
    <source>
        <dbReference type="Proteomes" id="UP000298416"/>
    </source>
</evidence>
<dbReference type="Gene3D" id="1.25.10.10">
    <property type="entry name" value="Leucine-rich Repeat Variant"/>
    <property type="match status" value="2"/>
</dbReference>
<evidence type="ECO:0008006" key="5">
    <source>
        <dbReference type="Google" id="ProtNLM"/>
    </source>
</evidence>
<organism evidence="3">
    <name type="scientific">Salvia splendens</name>
    <name type="common">Scarlet sage</name>
    <dbReference type="NCBI Taxonomy" id="180675"/>
    <lineage>
        <taxon>Eukaryota</taxon>
        <taxon>Viridiplantae</taxon>
        <taxon>Streptophyta</taxon>
        <taxon>Embryophyta</taxon>
        <taxon>Tracheophyta</taxon>
        <taxon>Spermatophyta</taxon>
        <taxon>Magnoliopsida</taxon>
        <taxon>eudicotyledons</taxon>
        <taxon>Gunneridae</taxon>
        <taxon>Pentapetalae</taxon>
        <taxon>asterids</taxon>
        <taxon>lamiids</taxon>
        <taxon>Lamiales</taxon>
        <taxon>Lamiaceae</taxon>
        <taxon>Nepetoideae</taxon>
        <taxon>Mentheae</taxon>
        <taxon>Salviinae</taxon>
        <taxon>Salvia</taxon>
        <taxon>Salvia subgen. Calosphace</taxon>
        <taxon>core Calosphace</taxon>
    </lineage>
</organism>
<feature type="repeat" description="ARM" evidence="2">
    <location>
        <begin position="10"/>
        <end position="54"/>
    </location>
</feature>
<reference evidence="3" key="2">
    <citation type="submission" date="2020-08" db="EMBL/GenBank/DDBJ databases">
        <title>Plant Genome Project.</title>
        <authorList>
            <person name="Zhang R.-G."/>
        </authorList>
    </citation>
    <scope>NUCLEOTIDE SEQUENCE</scope>
    <source>
        <strain evidence="3">Huo1</strain>
        <tissue evidence="3">Leaf</tissue>
    </source>
</reference>
<sequence>MVKFSKRLRRVIAPLIRVVEESKKLAATLAAACAVLKNLVGVEEIKRFVVEEGGISVFVNLAKCKDEIIKIKSVDLLQTMACNDESVKEMIIEEGGIRALVMKVMGEDGFMSVLVKLLDSKSVEIWEMAAETISSMMVVPKNRKKFVPTAQNLGLVLRMLEVNNVVNKNLLLSILKSLTSNSATAKKKIATSGYLKHIEKKIIKDIIRDVFALIIHCESEMVATEMNCWAKIAIPMRKVWVGVSRRFGFRKTGLIKLDKDVRTCEYEDIHILWDLLKRNEADLARSRKSRSWRFQWPQCSSLLRH</sequence>
<evidence type="ECO:0000256" key="1">
    <source>
        <dbReference type="ARBA" id="ARBA00022737"/>
    </source>
</evidence>
<dbReference type="Proteomes" id="UP000298416">
    <property type="component" value="Unassembled WGS sequence"/>
</dbReference>
<name>A0A8X8WSS8_SALSN</name>
<dbReference type="EMBL" id="PNBA02000014">
    <property type="protein sequence ID" value="KAG6400342.1"/>
    <property type="molecule type" value="Genomic_DNA"/>
</dbReference>
<reference evidence="3" key="1">
    <citation type="submission" date="2018-01" db="EMBL/GenBank/DDBJ databases">
        <authorList>
            <person name="Mao J.F."/>
        </authorList>
    </citation>
    <scope>NUCLEOTIDE SEQUENCE</scope>
    <source>
        <strain evidence="3">Huo1</strain>
        <tissue evidence="3">Leaf</tissue>
    </source>
</reference>
<evidence type="ECO:0000313" key="3">
    <source>
        <dbReference type="EMBL" id="KAG6400342.1"/>
    </source>
</evidence>
<dbReference type="AlphaFoldDB" id="A0A8X8WSS8"/>
<dbReference type="InterPro" id="IPR016024">
    <property type="entry name" value="ARM-type_fold"/>
</dbReference>
<proteinExistence type="predicted"/>
<gene>
    <name evidence="3" type="ORF">SASPL_137168</name>
</gene>
<dbReference type="InterPro" id="IPR011989">
    <property type="entry name" value="ARM-like"/>
</dbReference>
<protein>
    <recommendedName>
        <fullName evidence="5">Vacuolar protein 8</fullName>
    </recommendedName>
</protein>
<dbReference type="PROSITE" id="PS50176">
    <property type="entry name" value="ARM_REPEAT"/>
    <property type="match status" value="1"/>
</dbReference>
<dbReference type="InterPro" id="IPR000225">
    <property type="entry name" value="Armadillo"/>
</dbReference>
<comment type="caution">
    <text evidence="3">The sequence shown here is derived from an EMBL/GenBank/DDBJ whole genome shotgun (WGS) entry which is preliminary data.</text>
</comment>
<keyword evidence="4" id="KW-1185">Reference proteome</keyword>
<keyword evidence="1" id="KW-0677">Repeat</keyword>
<dbReference type="PANTHER" id="PTHR46043:SF5">
    <property type="entry name" value="ARM REPEAT SUPERFAMILY PROTEIN"/>
    <property type="match status" value="1"/>
</dbReference>
<accession>A0A8X8WSS8</accession>
<dbReference type="PANTHER" id="PTHR46043">
    <property type="entry name" value="ARM REPEAT SUPERFAMILY PROTEIN"/>
    <property type="match status" value="1"/>
</dbReference>